<keyword evidence="3" id="KW-0902">Two-component regulatory system</keyword>
<feature type="transmembrane region" description="Helical" evidence="5">
    <location>
        <begin position="558"/>
        <end position="575"/>
    </location>
</feature>
<dbReference type="EMBL" id="MBLM01000139">
    <property type="protein sequence ID" value="OHV32379.1"/>
    <property type="molecule type" value="Genomic_DNA"/>
</dbReference>
<feature type="transmembrane region" description="Helical" evidence="5">
    <location>
        <begin position="582"/>
        <end position="601"/>
    </location>
</feature>
<feature type="transmembrane region" description="Helical" evidence="5">
    <location>
        <begin position="467"/>
        <end position="487"/>
    </location>
</feature>
<keyword evidence="1" id="KW-0808">Transferase</keyword>
<dbReference type="GO" id="GO:0000160">
    <property type="term" value="P:phosphorelay signal transduction system"/>
    <property type="evidence" value="ECO:0007669"/>
    <property type="project" value="UniProtKB-KW"/>
</dbReference>
<feature type="domain" description="Histidine kinase/HSP90-like ATPase" evidence="6">
    <location>
        <begin position="308"/>
        <end position="399"/>
    </location>
</feature>
<dbReference type="PANTHER" id="PTHR24421:SF61">
    <property type="entry name" value="OXYGEN SENSOR HISTIDINE KINASE NREB"/>
    <property type="match status" value="1"/>
</dbReference>
<keyword evidence="8" id="KW-1185">Reference proteome</keyword>
<dbReference type="InterPro" id="IPR036890">
    <property type="entry name" value="HATPase_C_sf"/>
</dbReference>
<comment type="caution">
    <text evidence="7">The sequence shown here is derived from an EMBL/GenBank/DDBJ whole genome shotgun (WGS) entry which is preliminary data.</text>
</comment>
<dbReference type="AlphaFoldDB" id="A0A1S1QFM8"/>
<gene>
    <name evidence="7" type="ORF">CC117_25265</name>
</gene>
<feature type="transmembrane region" description="Helical" evidence="5">
    <location>
        <begin position="128"/>
        <end position="148"/>
    </location>
</feature>
<keyword evidence="5" id="KW-0472">Membrane</keyword>
<feature type="transmembrane region" description="Helical" evidence="5">
    <location>
        <begin position="75"/>
        <end position="97"/>
    </location>
</feature>
<evidence type="ECO:0000256" key="1">
    <source>
        <dbReference type="ARBA" id="ARBA00022679"/>
    </source>
</evidence>
<feature type="transmembrane region" description="Helical" evidence="5">
    <location>
        <begin position="493"/>
        <end position="512"/>
    </location>
</feature>
<dbReference type="InterPro" id="IPR050482">
    <property type="entry name" value="Sensor_HK_TwoCompSys"/>
</dbReference>
<feature type="transmembrane region" description="Helical" evidence="5">
    <location>
        <begin position="160"/>
        <end position="181"/>
    </location>
</feature>
<dbReference type="PANTHER" id="PTHR24421">
    <property type="entry name" value="NITRATE/NITRITE SENSOR PROTEIN NARX-RELATED"/>
    <property type="match status" value="1"/>
</dbReference>
<proteinExistence type="predicted"/>
<organism evidence="7 8">
    <name type="scientific">Parafrankia colletiae</name>
    <dbReference type="NCBI Taxonomy" id="573497"/>
    <lineage>
        <taxon>Bacteria</taxon>
        <taxon>Bacillati</taxon>
        <taxon>Actinomycetota</taxon>
        <taxon>Actinomycetes</taxon>
        <taxon>Frankiales</taxon>
        <taxon>Frankiaceae</taxon>
        <taxon>Parafrankia</taxon>
    </lineage>
</organism>
<evidence type="ECO:0000313" key="7">
    <source>
        <dbReference type="EMBL" id="OHV32379.1"/>
    </source>
</evidence>
<dbReference type="SUPFAM" id="SSF55874">
    <property type="entry name" value="ATPase domain of HSP90 chaperone/DNA topoisomerase II/histidine kinase"/>
    <property type="match status" value="1"/>
</dbReference>
<evidence type="ECO:0000256" key="2">
    <source>
        <dbReference type="ARBA" id="ARBA00022777"/>
    </source>
</evidence>
<evidence type="ECO:0000256" key="3">
    <source>
        <dbReference type="ARBA" id="ARBA00023012"/>
    </source>
</evidence>
<dbReference type="Proteomes" id="UP000179627">
    <property type="component" value="Unassembled WGS sequence"/>
</dbReference>
<name>A0A1S1QFM8_9ACTN</name>
<dbReference type="Pfam" id="PF02518">
    <property type="entry name" value="HATPase_c"/>
    <property type="match status" value="1"/>
</dbReference>
<feature type="region of interest" description="Disordered" evidence="4">
    <location>
        <begin position="406"/>
        <end position="446"/>
    </location>
</feature>
<dbReference type="RefSeq" id="WP_071087958.1">
    <property type="nucleotide sequence ID" value="NZ_MBLM01000139.1"/>
</dbReference>
<feature type="transmembrane region" description="Helical" evidence="5">
    <location>
        <begin position="103"/>
        <end position="121"/>
    </location>
</feature>
<feature type="transmembrane region" description="Helical" evidence="5">
    <location>
        <begin position="524"/>
        <end position="546"/>
    </location>
</feature>
<dbReference type="InterPro" id="IPR003594">
    <property type="entry name" value="HATPase_dom"/>
</dbReference>
<keyword evidence="5" id="KW-0812">Transmembrane</keyword>
<evidence type="ECO:0000259" key="6">
    <source>
        <dbReference type="Pfam" id="PF02518"/>
    </source>
</evidence>
<evidence type="ECO:0000256" key="4">
    <source>
        <dbReference type="SAM" id="MobiDB-lite"/>
    </source>
</evidence>
<dbReference type="Gene3D" id="3.30.565.10">
    <property type="entry name" value="Histidine kinase-like ATPase, C-terminal domain"/>
    <property type="match status" value="1"/>
</dbReference>
<reference evidence="8" key="1">
    <citation type="submission" date="2016-07" db="EMBL/GenBank/DDBJ databases">
        <title>Sequence Frankia sp. strain CcI1.17.</title>
        <authorList>
            <person name="Ghodhbane-Gtari F."/>
            <person name="Swanson E."/>
            <person name="Gueddou A."/>
            <person name="Morris K."/>
            <person name="Hezbri K."/>
            <person name="Ktari A."/>
            <person name="Nouioui I."/>
            <person name="Abebe-Akele F."/>
            <person name="Simpson S."/>
            <person name="Thomas K."/>
            <person name="Gtari M."/>
            <person name="Tisa L.S."/>
            <person name="Hurst S."/>
        </authorList>
    </citation>
    <scope>NUCLEOTIDE SEQUENCE [LARGE SCALE GENOMIC DNA]</scope>
    <source>
        <strain evidence="8">Cc1.17</strain>
    </source>
</reference>
<evidence type="ECO:0000256" key="5">
    <source>
        <dbReference type="SAM" id="Phobius"/>
    </source>
</evidence>
<dbReference type="GO" id="GO:0016301">
    <property type="term" value="F:kinase activity"/>
    <property type="evidence" value="ECO:0007669"/>
    <property type="project" value="UniProtKB-KW"/>
</dbReference>
<feature type="transmembrane region" description="Helical" evidence="5">
    <location>
        <begin position="20"/>
        <end position="40"/>
    </location>
</feature>
<feature type="transmembrane region" description="Helical" evidence="5">
    <location>
        <begin position="46"/>
        <end position="68"/>
    </location>
</feature>
<accession>A0A1S1QFM8</accession>
<evidence type="ECO:0000313" key="8">
    <source>
        <dbReference type="Proteomes" id="UP000179627"/>
    </source>
</evidence>
<keyword evidence="5" id="KW-1133">Transmembrane helix</keyword>
<keyword evidence="2 7" id="KW-0418">Kinase</keyword>
<dbReference type="OrthoDB" id="3680214at2"/>
<protein>
    <submittedName>
        <fullName evidence="7">Histidine kinase</fullName>
    </submittedName>
</protein>
<sequence length="845" mass="86238">MIVATTAHQALGTVAVRAFAALRILHVAYLVGYVVVWRSWYTTHPAGLAPAVAMAVWGVVFALVVLALGRLPRLLVAGNVLLAAAVGAGAALCLPAQSAGGTGTWVFSASTHAAVVAAWAYRRRAFTGVVVLLVTAFLTGGAAAQVTLDNQATGSNQTPLVRALISAVLLVGIATLFRVAIVRLGMIASDADTRLGTAAAERQAADVTAARRRDRRERERMLHDTVLNTLTGIAWGGGARDRPGTVLTAEQCRYAIDAVRTMLDGTAAATRDLTGPMLRVVAVARSRGLRVDVPPLPATDLPAEVVRALAGAAQELLANVRRHAGTDQATLAVTVGPGPGPGRGVRVVVADEGRGFLAQDVPADRLGLARSVHARLAEVGGQAAIRSEPGRGTTAELTWTSAGAGLTASAGGAEPPVPPARAEPAGQVGPGAGAEPVGRAAPSPGWVPSGTSAAELRDSYAAGLRRTVAVAAAIWFGCTAVVLVATLPSSRSVVLSVSCWCGMALLVAVAAGMSRRRPLRRHEALVVVALGLVITVVVGLGTVPTWHGTSTGGPPSRINTWPVLVLPVLLALVAVSRLFVAWLVAITATIAVLGVLVLTGADAGGGPATAAGSGGTGPLALAQLLAATNGQVALQIMVAMGGPVLRRTADQVARALEEETARAALEQSERAVRADRERGLATIQQEVLPMLEAVADGLLDPRDQAVRDRCARHAAAIRRTLVSGAAGALGELAPAVVGARAHGLEVEVRVVGEPRHIPPAVCERLAEVLPGMLWDASAAGAGGAVLTLIGEPAGGQLFLTYRTAARPAGPAPADAEILTISTDVEDNQACVEIAWSAVDQHTGPP</sequence>